<dbReference type="InterPro" id="IPR057466">
    <property type="entry name" value="CFAP46_TPR"/>
</dbReference>
<feature type="compositionally biased region" description="Basic and acidic residues" evidence="1">
    <location>
        <begin position="2510"/>
        <end position="2535"/>
    </location>
</feature>
<organism evidence="2 3">
    <name type="scientific">Stylophora pistillata</name>
    <name type="common">Smooth cauliflower coral</name>
    <dbReference type="NCBI Taxonomy" id="50429"/>
    <lineage>
        <taxon>Eukaryota</taxon>
        <taxon>Metazoa</taxon>
        <taxon>Cnidaria</taxon>
        <taxon>Anthozoa</taxon>
        <taxon>Hexacorallia</taxon>
        <taxon>Scleractinia</taxon>
        <taxon>Astrocoeniina</taxon>
        <taxon>Pocilloporidae</taxon>
        <taxon>Stylophora</taxon>
    </lineage>
</organism>
<evidence type="ECO:0000313" key="2">
    <source>
        <dbReference type="EMBL" id="PFX32545.1"/>
    </source>
</evidence>
<name>A0A2B4SVU7_STYPI</name>
<proteinExistence type="predicted"/>
<dbReference type="InterPro" id="IPR039586">
    <property type="entry name" value="CFAP46"/>
</dbReference>
<dbReference type="OrthoDB" id="68437at2759"/>
<feature type="compositionally biased region" description="Basic and acidic residues" evidence="1">
    <location>
        <begin position="1182"/>
        <end position="1239"/>
    </location>
</feature>
<feature type="region of interest" description="Disordered" evidence="1">
    <location>
        <begin position="630"/>
        <end position="665"/>
    </location>
</feature>
<dbReference type="EMBL" id="LSMT01000021">
    <property type="protein sequence ID" value="PFX32545.1"/>
    <property type="molecule type" value="Genomic_DNA"/>
</dbReference>
<feature type="region of interest" description="Disordered" evidence="1">
    <location>
        <begin position="843"/>
        <end position="888"/>
    </location>
</feature>
<evidence type="ECO:0008006" key="4">
    <source>
        <dbReference type="Google" id="ProtNLM"/>
    </source>
</evidence>
<feature type="region of interest" description="Disordered" evidence="1">
    <location>
        <begin position="544"/>
        <end position="563"/>
    </location>
</feature>
<dbReference type="GO" id="GO:0060294">
    <property type="term" value="P:cilium movement involved in cell motility"/>
    <property type="evidence" value="ECO:0007669"/>
    <property type="project" value="InterPro"/>
</dbReference>
<dbReference type="PANTHER" id="PTHR15977">
    <property type="entry name" value="CILIA- AND FLAGELLA-ASSOCIATED PROTEIN 46"/>
    <property type="match status" value="1"/>
</dbReference>
<feature type="compositionally biased region" description="Pro residues" evidence="1">
    <location>
        <begin position="843"/>
        <end position="853"/>
    </location>
</feature>
<feature type="region of interest" description="Disordered" evidence="1">
    <location>
        <begin position="1498"/>
        <end position="1524"/>
    </location>
</feature>
<evidence type="ECO:0000313" key="3">
    <source>
        <dbReference type="Proteomes" id="UP000225706"/>
    </source>
</evidence>
<dbReference type="Proteomes" id="UP000225706">
    <property type="component" value="Unassembled WGS sequence"/>
</dbReference>
<feature type="region of interest" description="Disordered" evidence="1">
    <location>
        <begin position="1153"/>
        <end position="1242"/>
    </location>
</feature>
<feature type="compositionally biased region" description="Basic and acidic residues" evidence="1">
    <location>
        <begin position="2766"/>
        <end position="2776"/>
    </location>
</feature>
<feature type="compositionally biased region" description="Basic and acidic residues" evidence="1">
    <location>
        <begin position="2742"/>
        <end position="2754"/>
    </location>
</feature>
<comment type="caution">
    <text evidence="2">The sequence shown here is derived from an EMBL/GenBank/DDBJ whole genome shotgun (WGS) entry which is preliminary data.</text>
</comment>
<accession>A0A2B4SVU7</accession>
<feature type="region of interest" description="Disordered" evidence="1">
    <location>
        <begin position="2735"/>
        <end position="2780"/>
    </location>
</feature>
<feature type="compositionally biased region" description="Acidic residues" evidence="1">
    <location>
        <begin position="1156"/>
        <end position="1166"/>
    </location>
</feature>
<gene>
    <name evidence="2" type="ORF">AWC38_SpisGene2532</name>
</gene>
<dbReference type="STRING" id="50429.A0A2B4SVU7"/>
<keyword evidence="3" id="KW-1185">Reference proteome</keyword>
<feature type="compositionally biased region" description="Basic and acidic residues" evidence="1">
    <location>
        <begin position="857"/>
        <end position="868"/>
    </location>
</feature>
<dbReference type="Pfam" id="PF25439">
    <property type="entry name" value="TPR_CFAP46_N"/>
    <property type="match status" value="1"/>
</dbReference>
<feature type="region of interest" description="Disordered" evidence="1">
    <location>
        <begin position="2494"/>
        <end position="2543"/>
    </location>
</feature>
<protein>
    <recommendedName>
        <fullName evidence="4">Cilia-and flagella-associated protein 46</fullName>
    </recommendedName>
</protein>
<dbReference type="GO" id="GO:0035082">
    <property type="term" value="P:axoneme assembly"/>
    <property type="evidence" value="ECO:0007669"/>
    <property type="project" value="InterPro"/>
</dbReference>
<evidence type="ECO:0000256" key="1">
    <source>
        <dbReference type="SAM" id="MobiDB-lite"/>
    </source>
</evidence>
<dbReference type="PANTHER" id="PTHR15977:SF15">
    <property type="entry name" value="CILIA- AND FLAGELLA-ASSOCIATED PROTEIN 46"/>
    <property type="match status" value="1"/>
</dbReference>
<feature type="compositionally biased region" description="Basic and acidic residues" evidence="1">
    <location>
        <begin position="640"/>
        <end position="652"/>
    </location>
</feature>
<reference evidence="3" key="1">
    <citation type="journal article" date="2017" name="bioRxiv">
        <title>Comparative analysis of the genomes of Stylophora pistillata and Acropora digitifera provides evidence for extensive differences between species of corals.</title>
        <authorList>
            <person name="Voolstra C.R."/>
            <person name="Li Y."/>
            <person name="Liew Y.J."/>
            <person name="Baumgarten S."/>
            <person name="Zoccola D."/>
            <person name="Flot J.-F."/>
            <person name="Tambutte S."/>
            <person name="Allemand D."/>
            <person name="Aranda M."/>
        </authorList>
    </citation>
    <scope>NUCLEOTIDE SEQUENCE [LARGE SCALE GENOMIC DNA]</scope>
</reference>
<sequence length="2804" mass="313811">MDSNIRKLVHAASQDNNESALFEAYKKLKKERQSSDDKIDAVSSDLFVLCAEAAQKHGQFDVMDDCIKMFFHKTPPSNQFLCRAYLCQAQLNAPTSSKNPEQLDKAVEFLLKAINFAKKNVRYYFLVYNASVLYWQFCRPFLKPNYRQYLAKSLHQVVKALDDIDDKDYGWRAQLMIALIECHVDAGRKEDATQISIATLAFTKSNVPSLYTTVLGLQVRHRLIDLSKASKEARASNELYMFYKIQRLRTLIEADEKVDIEQELNKVYKSIVKGVDATDRASTAMSTSTPTSKASSPYVVGSNDRIPLLIELARLCLEHDRHDLASECLENLKGGVKTSETLLETEFMKCELMVQSLGEKKENYSKSVVERRIQAIRKLEQCMMTAVRTGNPNIIQTGCVTMWNLTLPLLQSNLRQHVRKPLTLAAQALEDIDSLLVLLRCQMHTELAKCEEAEDQLEYAVTHLRKALELDDSGQYGDRLRTALTRLQLRATLYKTPERPEDLAAMIIEQARASDDSSTVRMKRASLVKAGEALSPDAFMHVLDGESNTKDPSTGKGPPTALGRLAGRAKQFEKGVSKAVGHLKRLGDESDQERVRIWADLAKTARKQQVWDVARVAARFCLLYDDNRWSKKQSGSTSEKNGDGNTERDDPTVSKSPLQGEVGGRLDSTGMKLLYPKGMTAFTVEQDLLRTLAEVRFIFAEALVQLLRTEGVQLGDKPVPPEDTIKLRPKRYGDQLVNFDDMPEWVSYCDWISSLSNEVIYSFQRAAEIGVELKESWLVCNSAVYLWNYTTHMLSQGRHKEVIPIFSPVLEAMKLTGHAGETTLLCQICNAIAQGYMQPWIPALPPPPPPPAAATPSKDKSEKTEKVKGRQSGKGARGGQSKGSLQTVTVDPEATPDLKQALDVLEYALNISNGQEPKNLVPIGARHPLITSWVFCKQMLNQQMAKNLGHDDENLHSQGPMCRALCAVEMLSLQNNGLPEFTGTCPTLAETVKMVDGCQWSDGLVELQMCSRLSVLAFNAENHSLVLHCGQRAVQFADSDKCLAKRQPKKPDSIFQHKVVVEQEMLYYASVVMGQSLMKNMQGKNEIRRDALVCFVNACRFGQEAGNYDLVIAAARHYWNAIKPFIVEPIERELLREPMEAVLECIAAVAANEVGKEEDDEDEETESSSPEKKPSKKPVSSKNEKGKKTKDKTAGDKKKEKEKEKDKGKAGDKSGGKGVKTDKEDSKESKLGAEQEEKPAAMPSAYDEDLMLRAAMYGVLFQAYADKGEWEQGLRAMDQAVKDMPRTSHRLLIFKHRVITKAKLGRNVVFDMGKFRNEKEDVIAAMWRHVALNSKAPEDQLSAYQNAIEALENPESDWQKVEYLMEFGEWLFVNEYPVEDALDQFLWASDILLNKTSNIESKQDDHNDVRSESGSEVDASKFVPGEHRTVIGVRPSDVTVKVQDITDIRQLETLMRVHVMLAQVAGHSSPHSRDYVLLAYAFLYRIWQVSISSAERIQKEGGKPGEIAPSKKGKEKSKEVKESQTKVDKSTVKTLFPSTMEGWATFELSEKLQEYFKCDITGTMINKATFLKPMLSLYHMQALFRDLRDLGYHQLALPVVAMQQLIADLVFDNSQLKKLVHLRALELCQELNLPSGVAYHERCAGHMLLTEQEQAKSREEIEMWKEKQRQVKAEEEKSKNNKSVVSDARILNLAVRPQAPGAADIVEEDSWNKHKWVISDVCYRELWTEQAEILIRQGQFLPARQLLSEANLSARAFDDKRTLANILVHLSVMALAESNWGQATSLLLEAQKLHGDQRFWLTTTLLLCEASLAKVDKNSTMLNTPYPPAKDRAGDVLLRARNVFRDLAEDNPNKANLAEYIEAVLEARLGTLLSDYAVNNPHLRKQEYSHKDLIIACKHLSRAAEKLSSLGHRREAVKVMMKLVAIKRAFAEDSITPEERQDNLLEAFDILKAAVSLSNAVLHDVQSISSLSELRNLNLPVQREAVDAKLVISELMVDMLKLFSSEDRGKRELETRKGNIQKMIDDYVGVELSPTEKQRKWREVTGTLAEDTLMQLSMAHGLTGNVAYLRAKALYILGRCLGVLAAHTAPDSDTQWKELEVPHDESEVDNVAKPLNPAVEESAPGDQDTGDIEIEAPQNLSREFVKLTNQALQLNAEFSTSKRYLSQAVDCLSQCVQIGLKHGFKDIVGNAARELMDSIGAHDPLTSSQYLALFQSCHASEVLEGVLRRVQQDPSVSRQAALLHQRKLLANVAFLSDTSSSILASNSNHLADCEPWRRLTITRSHLELTREFSSLNTQFVVLQHSPDRCYLYGAVLDKGRSPVPSGKANKQASTLPVPSKAMITRAAVSAVELEQLIEEFGQFKSDTASELMRRTYVRHQQEQRRKMLAKLEDNSLQAESQEQLPIDSSLFEKESQLESHFRDVVAAVEAYLDPILTKLHPALNPDAVSESVVLLADEWLLQLPLEALKTFAVPQITSISRDFSLQFHYHRVHPAERSESTTKVTGKGGKKPDKAKSDKPSTAKSGQKSEKKGGKEVGAGIPKEGPVVDFNGIRYIVDPYNECNEQGDDNPSKVISDIVAKYKNFTSKWNGISGSDHLPSVGEFQHFLSESTGFIFYGTERYLGCLPPNMLAPINVTDCLLVLLLDLVQTSQSFLRQGKDDATKAVGELWLERPLETAMLFSLVGVAGVVSNQWHCQLSDNKQKLDTYLNGMLEASKTVGQAVRGLVQFPKLPDTVTETDAASDRGSKSGRLNEIETTSDEQTTVGEERTDGKEEMNSPSFSRHWFNTVLYGTPTLLLNPPKGS</sequence>